<evidence type="ECO:0000313" key="2">
    <source>
        <dbReference type="Proteomes" id="UP000260649"/>
    </source>
</evidence>
<comment type="caution">
    <text evidence="1">The sequence shown here is derived from an EMBL/GenBank/DDBJ whole genome shotgun (WGS) entry which is preliminary data.</text>
</comment>
<dbReference type="OrthoDB" id="3232575at2"/>
<accession>A0A3E2B2A6</accession>
<evidence type="ECO:0000313" key="1">
    <source>
        <dbReference type="EMBL" id="RFT06114.1"/>
    </source>
</evidence>
<name>A0A3E2B2A6_9FIRM</name>
<dbReference type="AlphaFoldDB" id="A0A3E2B2A6"/>
<dbReference type="InterPro" id="IPR032710">
    <property type="entry name" value="NTF2-like_dom_sf"/>
</dbReference>
<dbReference type="GeneID" id="97995848"/>
<dbReference type="SUPFAM" id="SSF54427">
    <property type="entry name" value="NTF2-like"/>
    <property type="match status" value="1"/>
</dbReference>
<organism evidence="1 2">
    <name type="scientific">Evtepia gabavorous</name>
    <dbReference type="NCBI Taxonomy" id="2211183"/>
    <lineage>
        <taxon>Bacteria</taxon>
        <taxon>Bacillati</taxon>
        <taxon>Bacillota</taxon>
        <taxon>Clostridia</taxon>
        <taxon>Eubacteriales</taxon>
        <taxon>Evtepia</taxon>
    </lineage>
</organism>
<reference evidence="1 2" key="1">
    <citation type="submission" date="2018-07" db="EMBL/GenBank/DDBJ databases">
        <title>GABA Modulating Bacteria of the Human Gut Microbiota.</title>
        <authorList>
            <person name="Strandwitz P."/>
            <person name="Kim K.H."/>
            <person name="Terekhova D."/>
            <person name="Liu J.K."/>
            <person name="Sharma A."/>
            <person name="Levering J."/>
            <person name="Mcdonald D."/>
            <person name="Dietrich D."/>
            <person name="Ramadhar T.R."/>
            <person name="Lekbua A."/>
            <person name="Mroue N."/>
            <person name="Liston C."/>
            <person name="Stewart E.J."/>
            <person name="Dubin M.J."/>
            <person name="Zengler K."/>
            <person name="Knight R."/>
            <person name="Gilbert J.A."/>
            <person name="Clardy J."/>
            <person name="Lewis K."/>
        </authorList>
    </citation>
    <scope>NUCLEOTIDE SEQUENCE [LARGE SCALE GENOMIC DNA]</scope>
    <source>
        <strain evidence="1 2">KLE1738</strain>
    </source>
</reference>
<evidence type="ECO:0008006" key="3">
    <source>
        <dbReference type="Google" id="ProtNLM"/>
    </source>
</evidence>
<dbReference type="Proteomes" id="UP000260649">
    <property type="component" value="Unassembled WGS sequence"/>
</dbReference>
<dbReference type="EMBL" id="QQRQ01000016">
    <property type="protein sequence ID" value="RFT06114.1"/>
    <property type="molecule type" value="Genomic_DNA"/>
</dbReference>
<dbReference type="Gene3D" id="3.10.450.50">
    <property type="match status" value="1"/>
</dbReference>
<keyword evidence="2" id="KW-1185">Reference proteome</keyword>
<sequence length="110" mass="12677">MTLIKQYVQAMLNQDSVALSKLFSPTAIFVDYCPKDAGQPQLHAYGPEGIDMFFRNRFLFRRFEITDPLIVSDTQAYYYAVYNGYHIRAVATIQDFSEDGEIQRLVVRPA</sequence>
<proteinExistence type="predicted"/>
<dbReference type="RefSeq" id="WP_021919521.1">
    <property type="nucleotide sequence ID" value="NZ_CAKXKJ010000007.1"/>
</dbReference>
<gene>
    <name evidence="1" type="ORF">DV520_08900</name>
</gene>
<protein>
    <recommendedName>
        <fullName evidence="3">Nuclear transport factor 2 family protein</fullName>
    </recommendedName>
</protein>